<keyword evidence="1" id="KW-0472">Membrane</keyword>
<dbReference type="Proteomes" id="UP000585474">
    <property type="component" value="Unassembled WGS sequence"/>
</dbReference>
<feature type="transmembrane region" description="Helical" evidence="1">
    <location>
        <begin position="167"/>
        <end position="190"/>
    </location>
</feature>
<evidence type="ECO:0000256" key="2">
    <source>
        <dbReference type="SAM" id="SignalP"/>
    </source>
</evidence>
<keyword evidence="2" id="KW-0732">Signal</keyword>
<feature type="transmembrane region" description="Helical" evidence="1">
    <location>
        <begin position="142"/>
        <end position="161"/>
    </location>
</feature>
<keyword evidence="1" id="KW-1133">Transmembrane helix</keyword>
<comment type="caution">
    <text evidence="3">The sequence shown here is derived from an EMBL/GenBank/DDBJ whole genome shotgun (WGS) entry which is preliminary data.</text>
</comment>
<name>A0A7J0DI09_9ERIC</name>
<feature type="transmembrane region" description="Helical" evidence="1">
    <location>
        <begin position="39"/>
        <end position="60"/>
    </location>
</feature>
<reference evidence="4" key="1">
    <citation type="submission" date="2019-07" db="EMBL/GenBank/DDBJ databases">
        <title>De Novo Assembly of kiwifruit Actinidia rufa.</title>
        <authorList>
            <person name="Sugita-Konishi S."/>
            <person name="Sato K."/>
            <person name="Mori E."/>
            <person name="Abe Y."/>
            <person name="Kisaki G."/>
            <person name="Hamano K."/>
            <person name="Suezawa K."/>
            <person name="Otani M."/>
            <person name="Fukuda T."/>
            <person name="Manabe T."/>
            <person name="Gomi K."/>
            <person name="Tabuchi M."/>
            <person name="Akimitsu K."/>
            <person name="Kataoka I."/>
        </authorList>
    </citation>
    <scope>NUCLEOTIDE SEQUENCE [LARGE SCALE GENOMIC DNA]</scope>
    <source>
        <strain evidence="4">cv. Fuchu</strain>
    </source>
</reference>
<evidence type="ECO:0000313" key="3">
    <source>
        <dbReference type="EMBL" id="GFS35687.1"/>
    </source>
</evidence>
<dbReference type="PANTHER" id="PTHR23051:SF10">
    <property type="entry name" value="EAMA DOMAIN-CONTAINING PROTEIN"/>
    <property type="match status" value="1"/>
</dbReference>
<dbReference type="AlphaFoldDB" id="A0A7J0DI09"/>
<dbReference type="PANTHER" id="PTHR23051">
    <property type="entry name" value="SOLUTE CARRIER FAMILY 35, MEMBER F5"/>
    <property type="match status" value="1"/>
</dbReference>
<dbReference type="EMBL" id="BJWL01000237">
    <property type="protein sequence ID" value="GFS35687.1"/>
    <property type="molecule type" value="Genomic_DNA"/>
</dbReference>
<gene>
    <name evidence="3" type="ORF">Acr_00g0041510</name>
</gene>
<keyword evidence="1" id="KW-0812">Transmembrane</keyword>
<protein>
    <submittedName>
        <fullName evidence="3">EamA-like transporter family</fullName>
    </submittedName>
</protein>
<proteinExistence type="predicted"/>
<evidence type="ECO:0000256" key="1">
    <source>
        <dbReference type="SAM" id="Phobius"/>
    </source>
</evidence>
<keyword evidence="4" id="KW-1185">Reference proteome</keyword>
<sequence>MGWRYKAGLFLILTVIIMWVTSAEVTQGIFEDYDHPFLMAYLGTSLLVLYLPIAFIKNGLFHFIRGRSNSSDDAENTDKSSFGMDSPIKVEVSETENKGLREENGNGMELKSQEEGMALETEQINIDVDKLKQYRELSNKEIARLGFYIAPIWFITEYLTNAALARTSVACTMVLTSTTGLFTLFIGAFLGQDSI</sequence>
<feature type="signal peptide" evidence="2">
    <location>
        <begin position="1"/>
        <end position="23"/>
    </location>
</feature>
<dbReference type="OrthoDB" id="1436450at2759"/>
<feature type="chain" id="PRO_5029889021" evidence="2">
    <location>
        <begin position="24"/>
        <end position="195"/>
    </location>
</feature>
<evidence type="ECO:0000313" key="4">
    <source>
        <dbReference type="Proteomes" id="UP000585474"/>
    </source>
</evidence>
<organism evidence="3 4">
    <name type="scientific">Actinidia rufa</name>
    <dbReference type="NCBI Taxonomy" id="165716"/>
    <lineage>
        <taxon>Eukaryota</taxon>
        <taxon>Viridiplantae</taxon>
        <taxon>Streptophyta</taxon>
        <taxon>Embryophyta</taxon>
        <taxon>Tracheophyta</taxon>
        <taxon>Spermatophyta</taxon>
        <taxon>Magnoliopsida</taxon>
        <taxon>eudicotyledons</taxon>
        <taxon>Gunneridae</taxon>
        <taxon>Pentapetalae</taxon>
        <taxon>asterids</taxon>
        <taxon>Ericales</taxon>
        <taxon>Actinidiaceae</taxon>
        <taxon>Actinidia</taxon>
    </lineage>
</organism>
<dbReference type="GO" id="GO:0016020">
    <property type="term" value="C:membrane"/>
    <property type="evidence" value="ECO:0007669"/>
    <property type="project" value="TreeGrafter"/>
</dbReference>
<accession>A0A7J0DI09</accession>